<dbReference type="Proteomes" id="UP000697127">
    <property type="component" value="Unassembled WGS sequence"/>
</dbReference>
<dbReference type="EMBL" id="PUHW01000012">
    <property type="protein sequence ID" value="KAG0690954.1"/>
    <property type="molecule type" value="Genomic_DNA"/>
</dbReference>
<gene>
    <name evidence="2" type="ORF">C6P40_000452</name>
</gene>
<feature type="region of interest" description="Disordered" evidence="1">
    <location>
        <begin position="248"/>
        <end position="269"/>
    </location>
</feature>
<organism evidence="2 3">
    <name type="scientific">Pichia californica</name>
    <dbReference type="NCBI Taxonomy" id="460514"/>
    <lineage>
        <taxon>Eukaryota</taxon>
        <taxon>Fungi</taxon>
        <taxon>Dikarya</taxon>
        <taxon>Ascomycota</taxon>
        <taxon>Saccharomycotina</taxon>
        <taxon>Pichiomycetes</taxon>
        <taxon>Pichiales</taxon>
        <taxon>Pichiaceae</taxon>
        <taxon>Pichia</taxon>
    </lineage>
</organism>
<name>A0A9P6WPK8_9ASCO</name>
<accession>A0A9P6WPK8</accession>
<evidence type="ECO:0000313" key="2">
    <source>
        <dbReference type="EMBL" id="KAG0690954.1"/>
    </source>
</evidence>
<evidence type="ECO:0000313" key="3">
    <source>
        <dbReference type="Proteomes" id="UP000697127"/>
    </source>
</evidence>
<feature type="compositionally biased region" description="Low complexity" evidence="1">
    <location>
        <begin position="248"/>
        <end position="260"/>
    </location>
</feature>
<keyword evidence="3" id="KW-1185">Reference proteome</keyword>
<sequence length="269" mass="31655">MNLILNSLIKSSEFIEKLGKILQIELPFKFYNTRDNINIININIKDFKINFKEFNSILELNNIQFNKFCICLSCLILNIVILLNQIDKNFKFKINKMKLKDLMDCDILIMRIIKIIGNDDDENEIIKRQERLNLSKGLLSNEKNSLEKKKSSSFWKKWFEKTHNHQIEEDSSLVTKRIIPRYKLDLHEYSQSIETSILPEYYKGHITTPLNNTNARELIHDERRLSREIYIYLSEAVKVLKEVKLVDNGGKSKSNSGNNKLNASQWVLT</sequence>
<dbReference type="AlphaFoldDB" id="A0A9P6WPK8"/>
<evidence type="ECO:0000256" key="1">
    <source>
        <dbReference type="SAM" id="MobiDB-lite"/>
    </source>
</evidence>
<comment type="caution">
    <text evidence="2">The sequence shown here is derived from an EMBL/GenBank/DDBJ whole genome shotgun (WGS) entry which is preliminary data.</text>
</comment>
<reference evidence="2" key="1">
    <citation type="submission" date="2020-11" db="EMBL/GenBank/DDBJ databases">
        <title>Kefir isolates.</title>
        <authorList>
            <person name="Marcisauskas S."/>
            <person name="Kim Y."/>
            <person name="Blasche S."/>
        </authorList>
    </citation>
    <scope>NUCLEOTIDE SEQUENCE</scope>
    <source>
        <strain evidence="2">Olga-1</strain>
    </source>
</reference>
<proteinExistence type="predicted"/>
<protein>
    <submittedName>
        <fullName evidence="2">Uncharacterized protein</fullName>
    </submittedName>
</protein>